<feature type="region of interest" description="Disordered" evidence="1">
    <location>
        <begin position="1"/>
        <end position="26"/>
    </location>
</feature>
<dbReference type="Proteomes" id="UP000797356">
    <property type="component" value="Chromosome 6"/>
</dbReference>
<keyword evidence="3" id="KW-1185">Reference proteome</keyword>
<evidence type="ECO:0000313" key="3">
    <source>
        <dbReference type="Proteomes" id="UP000797356"/>
    </source>
</evidence>
<accession>A0A8K0N282</accession>
<evidence type="ECO:0000313" key="2">
    <source>
        <dbReference type="EMBL" id="KAG1346194.1"/>
    </source>
</evidence>
<gene>
    <name evidence="2" type="ORF">COCNU_06G000230</name>
</gene>
<feature type="region of interest" description="Disordered" evidence="1">
    <location>
        <begin position="41"/>
        <end position="60"/>
    </location>
</feature>
<dbReference type="EMBL" id="CM017877">
    <property type="protein sequence ID" value="KAG1346194.1"/>
    <property type="molecule type" value="Genomic_DNA"/>
</dbReference>
<dbReference type="AlphaFoldDB" id="A0A8K0N282"/>
<reference evidence="2" key="2">
    <citation type="submission" date="2019-07" db="EMBL/GenBank/DDBJ databases">
        <authorList>
            <person name="Yang Y."/>
            <person name="Bocs S."/>
            <person name="Baudouin L."/>
        </authorList>
    </citation>
    <scope>NUCLEOTIDE SEQUENCE</scope>
    <source>
        <tissue evidence="2">Spear leaf of Hainan Tall coconut</tissue>
    </source>
</reference>
<evidence type="ECO:0000256" key="1">
    <source>
        <dbReference type="SAM" id="MobiDB-lite"/>
    </source>
</evidence>
<feature type="compositionally biased region" description="Basic and acidic residues" evidence="1">
    <location>
        <begin position="41"/>
        <end position="57"/>
    </location>
</feature>
<feature type="compositionally biased region" description="Basic and acidic residues" evidence="1">
    <location>
        <begin position="1"/>
        <end position="11"/>
    </location>
</feature>
<protein>
    <submittedName>
        <fullName evidence="2">Uncharacterized protein</fullName>
    </submittedName>
</protein>
<sequence length="122" mass="12855">MGTIEGPKRESSSSNQRSTGGEGMREVEAIGVKAKAWRGVHIRDDGHGMGSGKERVPGRKSLPHIEMMNADQVAAAASLRVEVMAAGRHAGVHATACMLFDAPDGPMIPRTVSAPAGRWPIT</sequence>
<organism evidence="2 3">
    <name type="scientific">Cocos nucifera</name>
    <name type="common">Coconut palm</name>
    <dbReference type="NCBI Taxonomy" id="13894"/>
    <lineage>
        <taxon>Eukaryota</taxon>
        <taxon>Viridiplantae</taxon>
        <taxon>Streptophyta</taxon>
        <taxon>Embryophyta</taxon>
        <taxon>Tracheophyta</taxon>
        <taxon>Spermatophyta</taxon>
        <taxon>Magnoliopsida</taxon>
        <taxon>Liliopsida</taxon>
        <taxon>Arecaceae</taxon>
        <taxon>Arecoideae</taxon>
        <taxon>Cocoseae</taxon>
        <taxon>Attaleinae</taxon>
        <taxon>Cocos</taxon>
    </lineage>
</organism>
<reference evidence="2" key="1">
    <citation type="journal article" date="2017" name="Gigascience">
        <title>The genome draft of coconut (Cocos nucifera).</title>
        <authorList>
            <person name="Xiao Y."/>
            <person name="Xu P."/>
            <person name="Fan H."/>
            <person name="Baudouin L."/>
            <person name="Xia W."/>
            <person name="Bocs S."/>
            <person name="Xu J."/>
            <person name="Li Q."/>
            <person name="Guo A."/>
            <person name="Zhou L."/>
            <person name="Li J."/>
            <person name="Wu Y."/>
            <person name="Ma Z."/>
            <person name="Armero A."/>
            <person name="Issali A.E."/>
            <person name="Liu N."/>
            <person name="Peng M."/>
            <person name="Yang Y."/>
        </authorList>
    </citation>
    <scope>NUCLEOTIDE SEQUENCE</scope>
    <source>
        <tissue evidence="2">Spear leaf of Hainan Tall coconut</tissue>
    </source>
</reference>
<comment type="caution">
    <text evidence="2">The sequence shown here is derived from an EMBL/GenBank/DDBJ whole genome shotgun (WGS) entry which is preliminary data.</text>
</comment>
<name>A0A8K0N282_COCNU</name>
<proteinExistence type="predicted"/>